<feature type="compositionally biased region" description="Basic and acidic residues" evidence="6">
    <location>
        <begin position="16"/>
        <end position="27"/>
    </location>
</feature>
<dbReference type="GO" id="GO:0008270">
    <property type="term" value="F:zinc ion binding"/>
    <property type="evidence" value="ECO:0007669"/>
    <property type="project" value="InterPro"/>
</dbReference>
<dbReference type="CDD" id="cd12148">
    <property type="entry name" value="fungal_TF_MHR"/>
    <property type="match status" value="1"/>
</dbReference>
<evidence type="ECO:0000313" key="8">
    <source>
        <dbReference type="EMBL" id="PIB03680.1"/>
    </source>
</evidence>
<feature type="compositionally biased region" description="Polar residues" evidence="6">
    <location>
        <begin position="72"/>
        <end position="86"/>
    </location>
</feature>
<organism evidence="8 10">
    <name type="scientific">Cercospora beticola</name>
    <name type="common">Sugarbeet leaf spot fungus</name>
    <dbReference type="NCBI Taxonomy" id="122368"/>
    <lineage>
        <taxon>Eukaryota</taxon>
        <taxon>Fungi</taxon>
        <taxon>Dikarya</taxon>
        <taxon>Ascomycota</taxon>
        <taxon>Pezizomycotina</taxon>
        <taxon>Dothideomycetes</taxon>
        <taxon>Dothideomycetidae</taxon>
        <taxon>Mycosphaerellales</taxon>
        <taxon>Mycosphaerellaceae</taxon>
        <taxon>Cercospora</taxon>
    </lineage>
</organism>
<evidence type="ECO:0000259" key="7">
    <source>
        <dbReference type="PROSITE" id="PS50048"/>
    </source>
</evidence>
<feature type="region of interest" description="Disordered" evidence="6">
    <location>
        <begin position="326"/>
        <end position="397"/>
    </location>
</feature>
<keyword evidence="2" id="KW-0479">Metal-binding</keyword>
<dbReference type="GO" id="GO:0006351">
    <property type="term" value="P:DNA-templated transcription"/>
    <property type="evidence" value="ECO:0007669"/>
    <property type="project" value="InterPro"/>
</dbReference>
<reference evidence="9 11" key="2">
    <citation type="submission" date="2023-09" db="EMBL/GenBank/DDBJ databases">
        <title>Complete-Gapless Cercospora beticola genome.</title>
        <authorList>
            <person name="Wyatt N.A."/>
            <person name="Spanner R.E."/>
            <person name="Bolton M.D."/>
        </authorList>
    </citation>
    <scope>NUCLEOTIDE SEQUENCE [LARGE SCALE GENOMIC DNA]</scope>
    <source>
        <strain evidence="9">Cb09-40</strain>
    </source>
</reference>
<feature type="compositionally biased region" description="Basic and acidic residues" evidence="6">
    <location>
        <begin position="365"/>
        <end position="382"/>
    </location>
</feature>
<dbReference type="CDD" id="cd00067">
    <property type="entry name" value="GAL4"/>
    <property type="match status" value="1"/>
</dbReference>
<evidence type="ECO:0000256" key="4">
    <source>
        <dbReference type="ARBA" id="ARBA00023163"/>
    </source>
</evidence>
<dbReference type="Proteomes" id="UP000230605">
    <property type="component" value="Unassembled WGS sequence"/>
</dbReference>
<evidence type="ECO:0000256" key="5">
    <source>
        <dbReference type="ARBA" id="ARBA00023242"/>
    </source>
</evidence>
<dbReference type="SUPFAM" id="SSF57701">
    <property type="entry name" value="Zn2/Cys6 DNA-binding domain"/>
    <property type="match status" value="1"/>
</dbReference>
<gene>
    <name evidence="8" type="ORF">CB0940_12279</name>
    <name evidence="9" type="ORF">RHO25_010508</name>
</gene>
<comment type="subcellular location">
    <subcellularLocation>
        <location evidence="1">Nucleus</location>
    </subcellularLocation>
</comment>
<feature type="domain" description="Zn(2)-C6 fungal-type" evidence="7">
    <location>
        <begin position="298"/>
        <end position="328"/>
    </location>
</feature>
<evidence type="ECO:0000256" key="2">
    <source>
        <dbReference type="ARBA" id="ARBA00022723"/>
    </source>
</evidence>
<reference evidence="8 10" key="1">
    <citation type="submission" date="2015-10" db="EMBL/GenBank/DDBJ databases">
        <title>The cercosporin biosynthetic gene cluster was horizontally transferred to several fungal lineages and shown to be expanded in Cercospora beticola based on microsynteny with recipient genomes.</title>
        <authorList>
            <person name="De Jonge R."/>
            <person name="Ebert M.K."/>
            <person name="Suttle J.C."/>
            <person name="Jurick Ii W.M."/>
            <person name="Secor G.A."/>
            <person name="Thomma B.P."/>
            <person name="Van De Peer Y."/>
            <person name="Bolton M.D."/>
        </authorList>
    </citation>
    <scope>NUCLEOTIDE SEQUENCE [LARGE SCALE GENOMIC DNA]</scope>
    <source>
        <strain evidence="8 10">09-40</strain>
    </source>
</reference>
<dbReference type="GO" id="GO:0005634">
    <property type="term" value="C:nucleus"/>
    <property type="evidence" value="ECO:0007669"/>
    <property type="project" value="UniProtKB-SubCell"/>
</dbReference>
<accession>A0A2G5IG13</accession>
<keyword evidence="5" id="KW-0539">Nucleus</keyword>
<dbReference type="EMBL" id="LKMD01000090">
    <property type="protein sequence ID" value="PIB03680.1"/>
    <property type="molecule type" value="Genomic_DNA"/>
</dbReference>
<name>A0A2G5IG13_CERBT</name>
<dbReference type="OrthoDB" id="5426798at2759"/>
<dbReference type="InterPro" id="IPR007219">
    <property type="entry name" value="XnlR_reg_dom"/>
</dbReference>
<keyword evidence="11" id="KW-1185">Reference proteome</keyword>
<dbReference type="Gene3D" id="4.10.240.10">
    <property type="entry name" value="Zn(2)-C6 fungal-type DNA-binding domain"/>
    <property type="match status" value="1"/>
</dbReference>
<protein>
    <recommendedName>
        <fullName evidence="7">Zn(2)-C6 fungal-type domain-containing protein</fullName>
    </recommendedName>
</protein>
<keyword evidence="3" id="KW-0805">Transcription regulation</keyword>
<keyword evidence="4" id="KW-0804">Transcription</keyword>
<dbReference type="InterPro" id="IPR001138">
    <property type="entry name" value="Zn2Cys6_DnaBD"/>
</dbReference>
<dbReference type="GO" id="GO:0003677">
    <property type="term" value="F:DNA binding"/>
    <property type="evidence" value="ECO:0007669"/>
    <property type="project" value="InterPro"/>
</dbReference>
<dbReference type="PANTHER" id="PTHR47338">
    <property type="entry name" value="ZN(II)2CYS6 TRANSCRIPTION FACTOR (EUROFUNG)-RELATED"/>
    <property type="match status" value="1"/>
</dbReference>
<evidence type="ECO:0000256" key="3">
    <source>
        <dbReference type="ARBA" id="ARBA00023015"/>
    </source>
</evidence>
<dbReference type="GO" id="GO:0000981">
    <property type="term" value="F:DNA-binding transcription factor activity, RNA polymerase II-specific"/>
    <property type="evidence" value="ECO:0007669"/>
    <property type="project" value="InterPro"/>
</dbReference>
<feature type="compositionally biased region" description="Basic and acidic residues" evidence="6">
    <location>
        <begin position="183"/>
        <end position="197"/>
    </location>
</feature>
<dbReference type="InterPro" id="IPR050815">
    <property type="entry name" value="TF_fung"/>
</dbReference>
<dbReference type="PROSITE" id="PS50048">
    <property type="entry name" value="ZN2_CY6_FUNGAL_2"/>
    <property type="match status" value="1"/>
</dbReference>
<evidence type="ECO:0000256" key="1">
    <source>
        <dbReference type="ARBA" id="ARBA00004123"/>
    </source>
</evidence>
<dbReference type="AlphaFoldDB" id="A0A2G5IG13"/>
<evidence type="ECO:0000313" key="11">
    <source>
        <dbReference type="Proteomes" id="UP001302367"/>
    </source>
</evidence>
<sequence length="931" mass="103272">MSYGATQAEPVRPLPLHHERYGSHASEHLPYPPPPRPNVELPRPLEPRPPVSQQRYYDAPQGQRRPDAFRSPASSNQEFRPQSQNLPRLHDILTSTAPPAPSPTSYSSNWGSSTAPTPPPNHPNGDNRYSHGPWYTHAPAPPQEQPSYQPPPARRLDMPVSNTSPVSRHDSHTGPISPYGPHPESRGYELAQRERPRQPSTSSYTHNGAPSPYIPNGSEEHHYRNGAVHINRPGSSNYGPAGPECSKKYLGIRELPGEGTFHLYEGGLRIPTHVDGEQVNPAWGLTKANKPRKRLAMACLDCREKKIKCEPGAASCLQCEKAKRPCRKAPSHQSQPDASSPSIWPTNTASPPGKSVSGFSPLNRQDTEQEAISKRRPLEDHSPSGAPAKKHRSMSPVYSANGGFGAPLAAAHPLTSPAIPRSPTTGLSCDVDPYAAHPEATLQVLDHFFQDVNNATYCMFPRHHFMHWLQSCSQKFQNEKLLLYAMLAIGSIFAEDAHAGFGEQCARVAAASLQATQGSYTLPIVQSRLLLGLYHSAKGTHAAGWDYTGAGIDAAIYLRYNTEQGCIEADTSGKTRNDFGLSNEQLAECKRRTLWSAFLMERYRGGRSTLINPQDIFLRLPCLDDSFERGLASEAPYYDNGIIDPAKASLTHSSPTSPMAWLCLIGAIWGDVSNFIYRAMHRSPQTYQQEYDRFYDHISAALQNWYSRLPDQLRFSKVNVDRSIKGSYAGPYISMHILYHLAWVKMNRFVRHALVPQVITRNIRAAHHHSHELLQVISTLRAAKWDMAEKDGHIASFSFTTAFAGYAILAAIDVVGAGGLDTHLKATLDLISCGLECLRELARYWDSARDQDKACEKRYYQIHNVLKHPFTARSGCWLGREWGVHTPLEQEISQEDDCIYGADDRLYFDALRDDSANGRAPSAGQRPVGGP</sequence>
<dbReference type="Proteomes" id="UP001302367">
    <property type="component" value="Chromosome 7"/>
</dbReference>
<dbReference type="InterPro" id="IPR036864">
    <property type="entry name" value="Zn2-C6_fun-type_DNA-bd_sf"/>
</dbReference>
<dbReference type="Pfam" id="PF04082">
    <property type="entry name" value="Fungal_trans"/>
    <property type="match status" value="1"/>
</dbReference>
<feature type="region of interest" description="Disordered" evidence="6">
    <location>
        <begin position="1"/>
        <end position="221"/>
    </location>
</feature>
<dbReference type="PANTHER" id="PTHR47338:SF11">
    <property type="entry name" value="ZN(II)2CYS6 TRANSCRIPTION FACTOR (EUROFUNG)"/>
    <property type="match status" value="1"/>
</dbReference>
<proteinExistence type="predicted"/>
<evidence type="ECO:0000313" key="9">
    <source>
        <dbReference type="EMBL" id="WPB05854.1"/>
    </source>
</evidence>
<feature type="compositionally biased region" description="Polar residues" evidence="6">
    <location>
        <begin position="198"/>
        <end position="208"/>
    </location>
</feature>
<feature type="compositionally biased region" description="Pro residues" evidence="6">
    <location>
        <begin position="139"/>
        <end position="153"/>
    </location>
</feature>
<evidence type="ECO:0000256" key="6">
    <source>
        <dbReference type="SAM" id="MobiDB-lite"/>
    </source>
</evidence>
<dbReference type="EMBL" id="CP134190">
    <property type="protein sequence ID" value="WPB05854.1"/>
    <property type="molecule type" value="Genomic_DNA"/>
</dbReference>
<feature type="compositionally biased region" description="Polar residues" evidence="6">
    <location>
        <begin position="331"/>
        <end position="350"/>
    </location>
</feature>
<dbReference type="PROSITE" id="PS00463">
    <property type="entry name" value="ZN2_CY6_FUNGAL_1"/>
    <property type="match status" value="1"/>
</dbReference>
<evidence type="ECO:0000313" key="10">
    <source>
        <dbReference type="Proteomes" id="UP000230605"/>
    </source>
</evidence>
<dbReference type="SMART" id="SM00066">
    <property type="entry name" value="GAL4"/>
    <property type="match status" value="1"/>
</dbReference>